<comment type="caution">
    <text evidence="2">The sequence shown here is derived from an EMBL/GenBank/DDBJ whole genome shotgun (WGS) entry which is preliminary data.</text>
</comment>
<evidence type="ECO:0000259" key="1">
    <source>
        <dbReference type="Pfam" id="PF02698"/>
    </source>
</evidence>
<gene>
    <name evidence="2" type="ORF">CWR48_11050</name>
</gene>
<dbReference type="EMBL" id="PIOC01000017">
    <property type="protein sequence ID" value="RDW18122.1"/>
    <property type="molecule type" value="Genomic_DNA"/>
</dbReference>
<dbReference type="Gene3D" id="3.40.50.620">
    <property type="entry name" value="HUPs"/>
    <property type="match status" value="1"/>
</dbReference>
<dbReference type="InterPro" id="IPR003848">
    <property type="entry name" value="DUF218"/>
</dbReference>
<keyword evidence="3" id="KW-1185">Reference proteome</keyword>
<dbReference type="RefSeq" id="WP_115773304.1">
    <property type="nucleotide sequence ID" value="NZ_PIOC01000017.1"/>
</dbReference>
<dbReference type="InterPro" id="IPR014729">
    <property type="entry name" value="Rossmann-like_a/b/a_fold"/>
</dbReference>
<dbReference type="OrthoDB" id="9782395at2"/>
<dbReference type="Pfam" id="PF02698">
    <property type="entry name" value="DUF218"/>
    <property type="match status" value="1"/>
</dbReference>
<dbReference type="PANTHER" id="PTHR30336">
    <property type="entry name" value="INNER MEMBRANE PROTEIN, PROBABLE PERMEASE"/>
    <property type="match status" value="1"/>
</dbReference>
<accession>A0A3D8PQY1</accession>
<organism evidence="2 3">
    <name type="scientific">Oceanobacillus arenosus</name>
    <dbReference type="NCBI Taxonomy" id="1229153"/>
    <lineage>
        <taxon>Bacteria</taxon>
        <taxon>Bacillati</taxon>
        <taxon>Bacillota</taxon>
        <taxon>Bacilli</taxon>
        <taxon>Bacillales</taxon>
        <taxon>Bacillaceae</taxon>
        <taxon>Oceanobacillus</taxon>
    </lineage>
</organism>
<dbReference type="AlphaFoldDB" id="A0A3D8PQY1"/>
<dbReference type="GO" id="GO:0005886">
    <property type="term" value="C:plasma membrane"/>
    <property type="evidence" value="ECO:0007669"/>
    <property type="project" value="TreeGrafter"/>
</dbReference>
<name>A0A3D8PQY1_9BACI</name>
<protein>
    <recommendedName>
        <fullName evidence="1">DUF218 domain-containing protein</fullName>
    </recommendedName>
</protein>
<feature type="domain" description="DUF218" evidence="1">
    <location>
        <begin position="32"/>
        <end position="147"/>
    </location>
</feature>
<dbReference type="InterPro" id="IPR051599">
    <property type="entry name" value="Cell_Envelope_Assoc"/>
</dbReference>
<reference evidence="3" key="1">
    <citation type="submission" date="2017-11" db="EMBL/GenBank/DDBJ databases">
        <authorList>
            <person name="Zhu W."/>
        </authorList>
    </citation>
    <scope>NUCLEOTIDE SEQUENCE [LARGE SCALE GENOMIC DNA]</scope>
    <source>
        <strain evidence="3">CAU 1183</strain>
    </source>
</reference>
<proteinExistence type="predicted"/>
<dbReference type="Proteomes" id="UP000257143">
    <property type="component" value="Unassembled WGS sequence"/>
</dbReference>
<dbReference type="CDD" id="cd06259">
    <property type="entry name" value="YdcF-like"/>
    <property type="match status" value="1"/>
</dbReference>
<evidence type="ECO:0000313" key="2">
    <source>
        <dbReference type="EMBL" id="RDW18122.1"/>
    </source>
</evidence>
<dbReference type="PANTHER" id="PTHR30336:SF20">
    <property type="entry name" value="DUF218 DOMAIN-CONTAINING PROTEIN"/>
    <property type="match status" value="1"/>
</dbReference>
<sequence>MKISELQSEMLTDEQKTALIYRNIEDNHEKGDCIFVLGSSKAVEYRLPKAIQLYNEGRAKKLLFSGGVSWKKGGLTEAELLREKALELGVPKEDMLIENNSMHTKENVLASLLVFDRAFGLHNINRLLVVTTTYHMRRTYLTLKTYMPAWINYSLCAVNDRTTRENNWFKTPYGRERVEKETSKIIEYVKLGSLVDEEVELPKN</sequence>
<evidence type="ECO:0000313" key="3">
    <source>
        <dbReference type="Proteomes" id="UP000257143"/>
    </source>
</evidence>